<protein>
    <submittedName>
        <fullName evidence="1">Uncharacterized protein</fullName>
    </submittedName>
</protein>
<accession>A0A1Y1W921</accession>
<gene>
    <name evidence="1" type="ORF">BCR32DRAFT_250228</name>
</gene>
<keyword evidence="2" id="KW-1185">Reference proteome</keyword>
<comment type="caution">
    <text evidence="1">The sequence shown here is derived from an EMBL/GenBank/DDBJ whole genome shotgun (WGS) entry which is preliminary data.</text>
</comment>
<reference evidence="1 2" key="2">
    <citation type="submission" date="2016-08" db="EMBL/GenBank/DDBJ databases">
        <title>Pervasive Adenine N6-methylation of Active Genes in Fungi.</title>
        <authorList>
            <consortium name="DOE Joint Genome Institute"/>
            <person name="Mondo S.J."/>
            <person name="Dannebaum R.O."/>
            <person name="Kuo R.C."/>
            <person name="Labutti K."/>
            <person name="Haridas S."/>
            <person name="Kuo A."/>
            <person name="Salamov A."/>
            <person name="Ahrendt S.R."/>
            <person name="Lipzen A."/>
            <person name="Sullivan W."/>
            <person name="Andreopoulos W.B."/>
            <person name="Clum A."/>
            <person name="Lindquist E."/>
            <person name="Daum C."/>
            <person name="Ramamoorthy G.K."/>
            <person name="Gryganskyi A."/>
            <person name="Culley D."/>
            <person name="Magnuson J.K."/>
            <person name="James T.Y."/>
            <person name="O'Malley M.A."/>
            <person name="Stajich J.E."/>
            <person name="Spatafora J.W."/>
            <person name="Visel A."/>
            <person name="Grigoriev I.V."/>
        </authorList>
    </citation>
    <scope>NUCLEOTIDE SEQUENCE [LARGE SCALE GENOMIC DNA]</scope>
    <source>
        <strain evidence="1 2">S4</strain>
    </source>
</reference>
<reference evidence="1 2" key="1">
    <citation type="submission" date="2016-08" db="EMBL/GenBank/DDBJ databases">
        <title>A Parts List for Fungal Cellulosomes Revealed by Comparative Genomics.</title>
        <authorList>
            <consortium name="DOE Joint Genome Institute"/>
            <person name="Haitjema C.H."/>
            <person name="Gilmore S.P."/>
            <person name="Henske J.K."/>
            <person name="Solomon K.V."/>
            <person name="De Groot R."/>
            <person name="Kuo A."/>
            <person name="Mondo S.J."/>
            <person name="Salamov A.A."/>
            <person name="Labutti K."/>
            <person name="Zhao Z."/>
            <person name="Chiniquy J."/>
            <person name="Barry K."/>
            <person name="Brewer H.M."/>
            <person name="Purvine S.O."/>
            <person name="Wright A.T."/>
            <person name="Boxma B."/>
            <person name="Van Alen T."/>
            <person name="Hackstein J.H."/>
            <person name="Baker S.E."/>
            <person name="Grigoriev I.V."/>
            <person name="O'Malley M.A."/>
        </authorList>
    </citation>
    <scope>NUCLEOTIDE SEQUENCE [LARGE SCALE GENOMIC DNA]</scope>
    <source>
        <strain evidence="1 2">S4</strain>
    </source>
</reference>
<organism evidence="1 2">
    <name type="scientific">Anaeromyces robustus</name>
    <dbReference type="NCBI Taxonomy" id="1754192"/>
    <lineage>
        <taxon>Eukaryota</taxon>
        <taxon>Fungi</taxon>
        <taxon>Fungi incertae sedis</taxon>
        <taxon>Chytridiomycota</taxon>
        <taxon>Chytridiomycota incertae sedis</taxon>
        <taxon>Neocallimastigomycetes</taxon>
        <taxon>Neocallimastigales</taxon>
        <taxon>Neocallimastigaceae</taxon>
        <taxon>Anaeromyces</taxon>
    </lineage>
</organism>
<dbReference type="Proteomes" id="UP000193944">
    <property type="component" value="Unassembled WGS sequence"/>
</dbReference>
<dbReference type="OrthoDB" id="5570755at2759"/>
<evidence type="ECO:0000313" key="1">
    <source>
        <dbReference type="EMBL" id="ORX69828.1"/>
    </source>
</evidence>
<evidence type="ECO:0000313" key="2">
    <source>
        <dbReference type="Proteomes" id="UP000193944"/>
    </source>
</evidence>
<dbReference type="EMBL" id="MCFG01000414">
    <property type="protein sequence ID" value="ORX69828.1"/>
    <property type="molecule type" value="Genomic_DNA"/>
</dbReference>
<name>A0A1Y1W921_9FUNG</name>
<dbReference type="AlphaFoldDB" id="A0A1Y1W921"/>
<proteinExistence type="predicted"/>
<sequence length="655" mass="76861">MSEKMIENMKEIELTELLYDNIKRYHRSIENAKGSNQKIEYIIDNSFLKDKFLDEEHLKKIKKSPKYKYVPKLIKIFNEMKSNFKDLNERNFGNEHHYIRRLIYKEEKEPKIKSEFDLFTELAEDEKLYLIEYSFCTKGDITDFDISKKLEELSFEDVKRNEKKRIKIYEINNLNDVYLNKNEKSFGRKVYEYMIASNNYNSVSVETPKKIPVETPKKISDSFSLICFRRLFKTLKDNDKSLFERQFESFKKNKPNDLKNYYNMIYDREHGKFNRIFKCSLNFYNFQEVVNNNYNGENENKLSATEFSEILFDLNNISFEENNGYERISDLSSPIPSLNNEETKITYNYLPSPVPISEFNLNNEEMSEYNDFNKLPGTEELSLDSPGLDSPDLYSSGLDGPDLYSSDLYIKEESKSFNAFPSPETTPKQHSIEIEKSDKDISKLFEKNDLRENNYNLLVKGNNPINHISYNNLTSSLNNSNATCNATCNSYLPENNNILNAIMFCNYLNISKQLASGNQIYNNLDNQNMHQLQMLNNPNMLQSQMLNNPNMLQSQMLNDPNMLQSQMLNNPNMLQSQMLNNPNMLQSQMLNDPNMLQSQMLNNPNMLQSQILNNPNMLQSQMLNVNPSFDLYDNISYLQFLFSTLIITNNNNSNQ</sequence>